<dbReference type="Proteomes" id="UP000077202">
    <property type="component" value="Unassembled WGS sequence"/>
</dbReference>
<evidence type="ECO:0000313" key="2">
    <source>
        <dbReference type="Proteomes" id="UP000077202"/>
    </source>
</evidence>
<dbReference type="SUPFAM" id="SSF53955">
    <property type="entry name" value="Lysozyme-like"/>
    <property type="match status" value="1"/>
</dbReference>
<dbReference type="Gene3D" id="1.10.530.10">
    <property type="match status" value="1"/>
</dbReference>
<proteinExistence type="predicted"/>
<evidence type="ECO:0000313" key="1">
    <source>
        <dbReference type="EMBL" id="OAE26512.1"/>
    </source>
</evidence>
<protein>
    <submittedName>
        <fullName evidence="1">Uncharacterized protein</fullName>
    </submittedName>
</protein>
<dbReference type="InterPro" id="IPR023346">
    <property type="entry name" value="Lysozyme-like_dom_sf"/>
</dbReference>
<name>A0A176W256_MARPO</name>
<gene>
    <name evidence="1" type="ORF">AXG93_1406s1040</name>
</gene>
<dbReference type="AlphaFoldDB" id="A0A176W256"/>
<accession>A0A176W256</accession>
<organism evidence="1 2">
    <name type="scientific">Marchantia polymorpha subsp. ruderalis</name>
    <dbReference type="NCBI Taxonomy" id="1480154"/>
    <lineage>
        <taxon>Eukaryota</taxon>
        <taxon>Viridiplantae</taxon>
        <taxon>Streptophyta</taxon>
        <taxon>Embryophyta</taxon>
        <taxon>Marchantiophyta</taxon>
        <taxon>Marchantiopsida</taxon>
        <taxon>Marchantiidae</taxon>
        <taxon>Marchantiales</taxon>
        <taxon>Marchantiaceae</taxon>
        <taxon>Marchantia</taxon>
    </lineage>
</organism>
<dbReference type="EMBL" id="LVLJ01002166">
    <property type="protein sequence ID" value="OAE26512.1"/>
    <property type="molecule type" value="Genomic_DNA"/>
</dbReference>
<comment type="caution">
    <text evidence="1">The sequence shown here is derived from an EMBL/GenBank/DDBJ whole genome shotgun (WGS) entry which is preliminary data.</text>
</comment>
<reference evidence="1" key="1">
    <citation type="submission" date="2016-03" db="EMBL/GenBank/DDBJ databases">
        <title>Mechanisms controlling the formation of the plant cell surface in tip-growing cells are functionally conserved among land plants.</title>
        <authorList>
            <person name="Honkanen S."/>
            <person name="Jones V.A."/>
            <person name="Morieri G."/>
            <person name="Champion C."/>
            <person name="Hetherington A.J."/>
            <person name="Kelly S."/>
            <person name="Saint-Marcoux D."/>
            <person name="Proust H."/>
            <person name="Prescott H."/>
            <person name="Dolan L."/>
        </authorList>
    </citation>
    <scope>NUCLEOTIDE SEQUENCE [LARGE SCALE GENOMIC DNA]</scope>
    <source>
        <tissue evidence="1">Whole gametophyte</tissue>
    </source>
</reference>
<sequence>MMFISESSMEENSRYIWLSPTRRLRGVITGVWNSDENLNTDASSEVPKEEGSTVRATKRAFMFASRINDELFVLNAPLAVYKDQEPLFKRQRLDSTVICSGLELVTFLVFANTSQQQTLNINASVDVILKWSANSSPNSIPGFKPTADEYICKALLPREVFIDLFPHRTPLYTQEAFMEAAMKFVPQGIGGDGSADDQRREIAALLAHIDHGTFGK</sequence>
<keyword evidence="2" id="KW-1185">Reference proteome</keyword>